<feature type="transmembrane region" description="Helical" evidence="6">
    <location>
        <begin position="555"/>
        <end position="582"/>
    </location>
</feature>
<feature type="transmembrane region" description="Helical" evidence="6">
    <location>
        <begin position="67"/>
        <end position="86"/>
    </location>
</feature>
<dbReference type="GO" id="GO:0005774">
    <property type="term" value="C:vacuolar membrane"/>
    <property type="evidence" value="ECO:0007669"/>
    <property type="project" value="TreeGrafter"/>
</dbReference>
<dbReference type="InterPro" id="IPR013057">
    <property type="entry name" value="AA_transpt_TM"/>
</dbReference>
<feature type="transmembrane region" description="Helical" evidence="6">
    <location>
        <begin position="340"/>
        <end position="359"/>
    </location>
</feature>
<evidence type="ECO:0000256" key="6">
    <source>
        <dbReference type="SAM" id="Phobius"/>
    </source>
</evidence>
<dbReference type="Pfam" id="PF01490">
    <property type="entry name" value="Aa_trans"/>
    <property type="match status" value="2"/>
</dbReference>
<proteinExistence type="predicted"/>
<evidence type="ECO:0000256" key="5">
    <source>
        <dbReference type="SAM" id="MobiDB-lite"/>
    </source>
</evidence>
<feature type="transmembrane region" description="Helical" evidence="6">
    <location>
        <begin position="92"/>
        <end position="112"/>
    </location>
</feature>
<feature type="compositionally biased region" description="Polar residues" evidence="5">
    <location>
        <begin position="12"/>
        <end position="24"/>
    </location>
</feature>
<feature type="transmembrane region" description="Helical" evidence="6">
    <location>
        <begin position="268"/>
        <end position="288"/>
    </location>
</feature>
<name>A0A7J7IDV1_9RHOD</name>
<feature type="region of interest" description="Disordered" evidence="5">
    <location>
        <begin position="1"/>
        <end position="39"/>
    </location>
</feature>
<evidence type="ECO:0000313" key="8">
    <source>
        <dbReference type="EMBL" id="KAF6000874.1"/>
    </source>
</evidence>
<evidence type="ECO:0000256" key="4">
    <source>
        <dbReference type="ARBA" id="ARBA00023136"/>
    </source>
</evidence>
<feature type="transmembrane region" description="Helical" evidence="6">
    <location>
        <begin position="532"/>
        <end position="549"/>
    </location>
</feature>
<evidence type="ECO:0000259" key="7">
    <source>
        <dbReference type="Pfam" id="PF01490"/>
    </source>
</evidence>
<feature type="transmembrane region" description="Helical" evidence="6">
    <location>
        <begin position="172"/>
        <end position="194"/>
    </location>
</feature>
<dbReference type="Proteomes" id="UP000530660">
    <property type="component" value="Unassembled WGS sequence"/>
</dbReference>
<feature type="region of interest" description="Disordered" evidence="5">
    <location>
        <begin position="391"/>
        <end position="410"/>
    </location>
</feature>
<dbReference type="EMBL" id="VWRR01000017">
    <property type="protein sequence ID" value="KAF6000874.1"/>
    <property type="molecule type" value="Genomic_DNA"/>
</dbReference>
<dbReference type="GO" id="GO:0015179">
    <property type="term" value="F:L-amino acid transmembrane transporter activity"/>
    <property type="evidence" value="ECO:0007669"/>
    <property type="project" value="TreeGrafter"/>
</dbReference>
<feature type="domain" description="Amino acid transporter transmembrane" evidence="7">
    <location>
        <begin position="158"/>
        <end position="611"/>
    </location>
</feature>
<reference evidence="8 9" key="1">
    <citation type="journal article" date="2020" name="J. Phycol.">
        <title>Comparative genome analysis reveals Cyanidiococcus gen. nov., a new extremophilic red algal genus sister to Cyanidioschyzon (Cyanidioschyzonaceae, Rhodophyta).</title>
        <authorList>
            <person name="Liu S.-L."/>
            <person name="Chiang Y.-R."/>
            <person name="Yoon H.S."/>
            <person name="Fu H.-Y."/>
        </authorList>
    </citation>
    <scope>NUCLEOTIDE SEQUENCE [LARGE SCALE GENOMIC DNA]</scope>
    <source>
        <strain evidence="8 9">THAL066</strain>
    </source>
</reference>
<protein>
    <recommendedName>
        <fullName evidence="7">Amino acid transporter transmembrane domain-containing protein</fullName>
    </recommendedName>
</protein>
<keyword evidence="3 6" id="KW-1133">Transmembrane helix</keyword>
<dbReference type="AlphaFoldDB" id="A0A7J7IDV1"/>
<feature type="transmembrane region" description="Helical" evidence="6">
    <location>
        <begin position="206"/>
        <end position="224"/>
    </location>
</feature>
<evidence type="ECO:0000256" key="3">
    <source>
        <dbReference type="ARBA" id="ARBA00022989"/>
    </source>
</evidence>
<dbReference type="OrthoDB" id="1684102at2759"/>
<evidence type="ECO:0000256" key="2">
    <source>
        <dbReference type="ARBA" id="ARBA00022692"/>
    </source>
</evidence>
<evidence type="ECO:0000256" key="1">
    <source>
        <dbReference type="ARBA" id="ARBA00004141"/>
    </source>
</evidence>
<keyword evidence="4 6" id="KW-0472">Membrane</keyword>
<feature type="transmembrane region" description="Helical" evidence="6">
    <location>
        <begin position="594"/>
        <end position="613"/>
    </location>
</feature>
<gene>
    <name evidence="8" type="ORF">F1559_001901</name>
</gene>
<feature type="domain" description="Amino acid transporter transmembrane" evidence="7">
    <location>
        <begin position="64"/>
        <end position="117"/>
    </location>
</feature>
<keyword evidence="2 6" id="KW-0812">Transmembrane</keyword>
<comment type="subcellular location">
    <subcellularLocation>
        <location evidence="1">Membrane</location>
        <topology evidence="1">Multi-pass membrane protein</topology>
    </subcellularLocation>
</comment>
<accession>A0A7J7IDV1</accession>
<comment type="caution">
    <text evidence="8">The sequence shown here is derived from an EMBL/GenBank/DDBJ whole genome shotgun (WGS) entry which is preliminary data.</text>
</comment>
<feature type="transmembrane region" description="Helical" evidence="6">
    <location>
        <begin position="300"/>
        <end position="320"/>
    </location>
</feature>
<organism evidence="8 9">
    <name type="scientific">Cyanidiococcus yangmingshanensis</name>
    <dbReference type="NCBI Taxonomy" id="2690220"/>
    <lineage>
        <taxon>Eukaryota</taxon>
        <taxon>Rhodophyta</taxon>
        <taxon>Bangiophyceae</taxon>
        <taxon>Cyanidiales</taxon>
        <taxon>Cyanidiaceae</taxon>
        <taxon>Cyanidiococcus</taxon>
    </lineage>
</organism>
<feature type="transmembrane region" description="Helical" evidence="6">
    <location>
        <begin position="236"/>
        <end position="256"/>
    </location>
</feature>
<dbReference type="PANTHER" id="PTHR22950:SF700">
    <property type="entry name" value="AMINO ACID TRANSPORTER TRANSMEMBRANE DOMAIN-CONTAINING PROTEIN"/>
    <property type="match status" value="1"/>
</dbReference>
<sequence>MVERNSKEAASALNNVAASESVAGSDSPPATRYTAGNEASSTATNLAEKLERSHSSIKGVLGEFANLLKGFLGLNFLYVSYAFSYAGITRGVIGLVLVSTLTFYGCILLVRVKRNIPSDWRHDNRFPAGHGGESAAFVELGMASEERSWGPPARQVLYGDVGAYAYGRFGEIAVNLSLLLTQFGYCTGYLIFLAQTIHDLTRCACQPAWFLLIPLPILLSLALLRSLRKLAPFSFLANLGIFVGFTAVLGFLLANFQYQPYAPVFWKWPVFFGQMSAALEGIGVVLPVEGSMKNPRRFNLILTATMTLMGAVLLLIGLLGFMKFGKDTRSIILLNMGHSVAVRIVKAVACIGILFTYPLQLVPVVQAIEAWLATKTWFGSSRTEISAPHSLRSRSAPLPTNMEEPVSAESVPVAETTEQFEIKPVDSTDCSSSDRLDGVVQSIDIADAPLSSELIFRESDAKPACNVAISSTTTSNATWNAAAADGAGEIVSRAPNHVNDMPSGNSRIKWTEHARKIGALCRNYFTNEPLEVFVRVTLVIGTALAAVIAGHDFGLFQSLVGALGAATLAYTLPALFHLRVFWQRLSGWERALDIGMLVFGVGATITATTTTVVEMVRGTATQVS</sequence>
<keyword evidence="9" id="KW-1185">Reference proteome</keyword>
<evidence type="ECO:0000313" key="9">
    <source>
        <dbReference type="Proteomes" id="UP000530660"/>
    </source>
</evidence>
<dbReference type="PANTHER" id="PTHR22950">
    <property type="entry name" value="AMINO ACID TRANSPORTER"/>
    <property type="match status" value="1"/>
</dbReference>